<reference evidence="2 3" key="1">
    <citation type="submission" date="2011-12" db="EMBL/GenBank/DDBJ databases">
        <title>Whole genome shotgun sequence of Gordonia effusa NBRC 100432.</title>
        <authorList>
            <person name="Yoshida I."/>
            <person name="Takarada H."/>
            <person name="Hosoyama A."/>
            <person name="Tsuchikane K."/>
            <person name="Katsumata H."/>
            <person name="Yamazaki S."/>
            <person name="Fujita N."/>
        </authorList>
    </citation>
    <scope>NUCLEOTIDE SEQUENCE [LARGE SCALE GENOMIC DNA]</scope>
    <source>
        <strain evidence="2 3">NBRC 100432</strain>
    </source>
</reference>
<evidence type="ECO:0000313" key="3">
    <source>
        <dbReference type="Proteomes" id="UP000035034"/>
    </source>
</evidence>
<evidence type="ECO:0000256" key="1">
    <source>
        <dbReference type="SAM" id="Phobius"/>
    </source>
</evidence>
<dbReference type="InterPro" id="IPR036938">
    <property type="entry name" value="PAP2/HPO_sf"/>
</dbReference>
<keyword evidence="1" id="KW-0472">Membrane</keyword>
<dbReference type="SUPFAM" id="SSF48317">
    <property type="entry name" value="Acid phosphatase/Vanadium-dependent haloperoxidase"/>
    <property type="match status" value="1"/>
</dbReference>
<accession>H0R554</accession>
<proteinExistence type="predicted"/>
<dbReference type="eggNOG" id="COG0671">
    <property type="taxonomic scope" value="Bacteria"/>
</dbReference>
<feature type="transmembrane region" description="Helical" evidence="1">
    <location>
        <begin position="88"/>
        <end position="117"/>
    </location>
</feature>
<dbReference type="STRING" id="1077974.GOEFS_106_01030"/>
<keyword evidence="3" id="KW-1185">Reference proteome</keyword>
<sequence length="148" mass="15721">MGVLPMVVIVALMLRRRVKDHHVSDKRERPVVIGAIAAIVAVGLSVMMVWSAPIQLVLLVLSGLFLVISAGTVTLVSRYKVSFHAAVAWGQTLALAFIASSPWVLVAVPIALATSWARLRLGAHTRTEVLVGSIVGCVSVGAIFVTFL</sequence>
<name>H0R554_9ACTN</name>
<protein>
    <recommendedName>
        <fullName evidence="4">Phosphatidic acid phosphatase type 2/haloperoxidase domain-containing protein</fullName>
    </recommendedName>
</protein>
<feature type="transmembrane region" description="Helical" evidence="1">
    <location>
        <begin position="56"/>
        <end position="76"/>
    </location>
</feature>
<comment type="caution">
    <text evidence="2">The sequence shown here is derived from an EMBL/GenBank/DDBJ whole genome shotgun (WGS) entry which is preliminary data.</text>
</comment>
<feature type="transmembrane region" description="Helical" evidence="1">
    <location>
        <begin position="31"/>
        <end position="50"/>
    </location>
</feature>
<keyword evidence="1" id="KW-0812">Transmembrane</keyword>
<feature type="transmembrane region" description="Helical" evidence="1">
    <location>
        <begin position="129"/>
        <end position="147"/>
    </location>
</feature>
<dbReference type="EMBL" id="BAEH01000106">
    <property type="protein sequence ID" value="GAB20205.1"/>
    <property type="molecule type" value="Genomic_DNA"/>
</dbReference>
<dbReference type="AlphaFoldDB" id="H0R554"/>
<organism evidence="2 3">
    <name type="scientific">Gordonia effusa NBRC 100432</name>
    <dbReference type="NCBI Taxonomy" id="1077974"/>
    <lineage>
        <taxon>Bacteria</taxon>
        <taxon>Bacillati</taxon>
        <taxon>Actinomycetota</taxon>
        <taxon>Actinomycetes</taxon>
        <taxon>Mycobacteriales</taxon>
        <taxon>Gordoniaceae</taxon>
        <taxon>Gordonia</taxon>
    </lineage>
</organism>
<evidence type="ECO:0008006" key="4">
    <source>
        <dbReference type="Google" id="ProtNLM"/>
    </source>
</evidence>
<evidence type="ECO:0000313" key="2">
    <source>
        <dbReference type="EMBL" id="GAB20205.1"/>
    </source>
</evidence>
<dbReference type="Proteomes" id="UP000035034">
    <property type="component" value="Unassembled WGS sequence"/>
</dbReference>
<keyword evidence="1" id="KW-1133">Transmembrane helix</keyword>
<gene>
    <name evidence="2" type="ORF">GOEFS_106_01030</name>
</gene>